<dbReference type="EMBL" id="BMAR01000001">
    <property type="protein sequence ID" value="GFR40808.1"/>
    <property type="molecule type" value="Genomic_DNA"/>
</dbReference>
<dbReference type="InterPro" id="IPR041492">
    <property type="entry name" value="HAD_2"/>
</dbReference>
<reference evidence="2 3" key="1">
    <citation type="journal article" date="2021" name="Sci. Rep.">
        <title>Genome sequencing of the multicellular alga Astrephomene provides insights into convergent evolution of germ-soma differentiation.</title>
        <authorList>
            <person name="Yamashita S."/>
            <person name="Yamamoto K."/>
            <person name="Matsuzaki R."/>
            <person name="Suzuki S."/>
            <person name="Yamaguchi H."/>
            <person name="Hirooka S."/>
            <person name="Minakuchi Y."/>
            <person name="Miyagishima S."/>
            <person name="Kawachi M."/>
            <person name="Toyoda A."/>
            <person name="Nozaki H."/>
        </authorList>
    </citation>
    <scope>NUCLEOTIDE SEQUENCE [LARGE SCALE GENOMIC DNA]</scope>
    <source>
        <strain evidence="2 3">NIES-4017</strain>
    </source>
</reference>
<keyword evidence="3" id="KW-1185">Reference proteome</keyword>
<dbReference type="Pfam" id="PF13419">
    <property type="entry name" value="HAD_2"/>
    <property type="match status" value="1"/>
</dbReference>
<dbReference type="Proteomes" id="UP001054857">
    <property type="component" value="Unassembled WGS sequence"/>
</dbReference>
<dbReference type="InterPro" id="IPR023214">
    <property type="entry name" value="HAD_sf"/>
</dbReference>
<comment type="caution">
    <text evidence="2">The sequence shown here is derived from an EMBL/GenBank/DDBJ whole genome shotgun (WGS) entry which is preliminary data.</text>
</comment>
<dbReference type="PANTHER" id="PTHR47108">
    <property type="entry name" value="5-AMINO-6-(5-PHOSPHO-D-RIBITYLAMINO)URACIL PHOSPHATASE, CHLOROPLASTIC"/>
    <property type="match status" value="1"/>
</dbReference>
<gene>
    <name evidence="2" type="ORF">Agub_g1427</name>
</gene>
<dbReference type="AlphaFoldDB" id="A0AAD3DHK3"/>
<dbReference type="Gene3D" id="3.40.50.1000">
    <property type="entry name" value="HAD superfamily/HAD-like"/>
    <property type="match status" value="1"/>
</dbReference>
<evidence type="ECO:0000313" key="2">
    <source>
        <dbReference type="EMBL" id="GFR40808.1"/>
    </source>
</evidence>
<name>A0AAD3DHK3_9CHLO</name>
<organism evidence="2 3">
    <name type="scientific">Astrephomene gubernaculifera</name>
    <dbReference type="NCBI Taxonomy" id="47775"/>
    <lineage>
        <taxon>Eukaryota</taxon>
        <taxon>Viridiplantae</taxon>
        <taxon>Chlorophyta</taxon>
        <taxon>core chlorophytes</taxon>
        <taxon>Chlorophyceae</taxon>
        <taxon>CS clade</taxon>
        <taxon>Chlamydomonadales</taxon>
        <taxon>Astrephomenaceae</taxon>
        <taxon>Astrephomene</taxon>
    </lineage>
</organism>
<sequence length="374" mass="41922">MLRHRHTPRTSSRSTKEPAVLCPLRARRGCAPLAQPVEKRLPLASDGTLLTWSRPLAPPLQYAPSYANAGVVERVESEKELLPLPRNLESPVDDPSLANPLQRMERLSTGWFGVIMEYEGVVVEASEEAHRQAWLQVADEFGYKRPLGQELRRIKGARDEVVVSRVFRWTHNTSIARQVAQRKGQIYDQVLGGRQPAVMLEARPFLETLKRNSIPVSLATPLHEAKVQEGLQRHNLQSYFDALVTAEDSGSAEIEYYYAYAASKIQRPPLRCVVVGESNTSVEAAHELGMKCVVVTGNAPVYDFTGADLVVRNLSQLSFMNMKRLFAEESLVESRLGDEDARGREELDDVEEDDYMDNDDEGFLPMSGGGFGRW</sequence>
<dbReference type="InterPro" id="IPR023198">
    <property type="entry name" value="PGP-like_dom2"/>
</dbReference>
<dbReference type="Gene3D" id="1.10.150.240">
    <property type="entry name" value="Putative phosphatase, domain 2"/>
    <property type="match status" value="1"/>
</dbReference>
<protein>
    <submittedName>
        <fullName evidence="2">Uncharacterized protein</fullName>
    </submittedName>
</protein>
<dbReference type="PANTHER" id="PTHR47108:SF1">
    <property type="entry name" value="5-AMINO-6-(5-PHOSPHO-D-RIBITYLAMINO)URACIL PHOSPHATASE, CHLOROPLASTIC"/>
    <property type="match status" value="1"/>
</dbReference>
<dbReference type="SUPFAM" id="SSF56784">
    <property type="entry name" value="HAD-like"/>
    <property type="match status" value="1"/>
</dbReference>
<feature type="compositionally biased region" description="Acidic residues" evidence="1">
    <location>
        <begin position="346"/>
        <end position="362"/>
    </location>
</feature>
<proteinExistence type="predicted"/>
<evidence type="ECO:0000256" key="1">
    <source>
        <dbReference type="SAM" id="MobiDB-lite"/>
    </source>
</evidence>
<accession>A0AAD3DHK3</accession>
<evidence type="ECO:0000313" key="3">
    <source>
        <dbReference type="Proteomes" id="UP001054857"/>
    </source>
</evidence>
<dbReference type="CDD" id="cd07505">
    <property type="entry name" value="HAD_BPGM-like"/>
    <property type="match status" value="1"/>
</dbReference>
<dbReference type="InterPro" id="IPR036412">
    <property type="entry name" value="HAD-like_sf"/>
</dbReference>
<feature type="region of interest" description="Disordered" evidence="1">
    <location>
        <begin position="337"/>
        <end position="374"/>
    </location>
</feature>